<dbReference type="InterPro" id="IPR029058">
    <property type="entry name" value="AB_hydrolase_fold"/>
</dbReference>
<keyword evidence="4" id="KW-1185">Reference proteome</keyword>
<dbReference type="Pfam" id="PF02129">
    <property type="entry name" value="Peptidase_S15"/>
    <property type="match status" value="1"/>
</dbReference>
<dbReference type="SUPFAM" id="SSF53474">
    <property type="entry name" value="alpha/beta-Hydrolases"/>
    <property type="match status" value="1"/>
</dbReference>
<dbReference type="NCBIfam" id="TIGR00976">
    <property type="entry name" value="CocE_NonD"/>
    <property type="match status" value="1"/>
</dbReference>
<dbReference type="PANTHER" id="PTHR43056:SF10">
    <property type="entry name" value="COCE_NOND FAMILY, PUTATIVE (AFU_ORTHOLOGUE AFUA_7G00600)-RELATED"/>
    <property type="match status" value="1"/>
</dbReference>
<dbReference type="SUPFAM" id="SSF49785">
    <property type="entry name" value="Galactose-binding domain-like"/>
    <property type="match status" value="1"/>
</dbReference>
<proteinExistence type="predicted"/>
<evidence type="ECO:0000313" key="4">
    <source>
        <dbReference type="Proteomes" id="UP001610446"/>
    </source>
</evidence>
<dbReference type="Pfam" id="PF08530">
    <property type="entry name" value="PepX_C"/>
    <property type="match status" value="1"/>
</dbReference>
<dbReference type="Proteomes" id="UP001610446">
    <property type="component" value="Unassembled WGS sequence"/>
</dbReference>
<dbReference type="InterPro" id="IPR013736">
    <property type="entry name" value="Xaa-Pro_dipept_C"/>
</dbReference>
<dbReference type="PANTHER" id="PTHR43056">
    <property type="entry name" value="PEPTIDASE S9 PROLYL OLIGOPEPTIDASE"/>
    <property type="match status" value="1"/>
</dbReference>
<reference evidence="3 4" key="1">
    <citation type="submission" date="2024-07" db="EMBL/GenBank/DDBJ databases">
        <title>Section-level genome sequencing and comparative genomics of Aspergillus sections Usti and Cavernicolus.</title>
        <authorList>
            <consortium name="Lawrence Berkeley National Laboratory"/>
            <person name="Nybo J.L."/>
            <person name="Vesth T.C."/>
            <person name="Theobald S."/>
            <person name="Frisvad J.C."/>
            <person name="Larsen T.O."/>
            <person name="Kjaerboelling I."/>
            <person name="Rothschild-Mancinelli K."/>
            <person name="Lyhne E.K."/>
            <person name="Kogle M.E."/>
            <person name="Barry K."/>
            <person name="Clum A."/>
            <person name="Na H."/>
            <person name="Ledsgaard L."/>
            <person name="Lin J."/>
            <person name="Lipzen A."/>
            <person name="Kuo A."/>
            <person name="Riley R."/>
            <person name="Mondo S."/>
            <person name="Labutti K."/>
            <person name="Haridas S."/>
            <person name="Pangalinan J."/>
            <person name="Salamov A.A."/>
            <person name="Simmons B.A."/>
            <person name="Magnuson J.K."/>
            <person name="Chen J."/>
            <person name="Drula E."/>
            <person name="Henrissat B."/>
            <person name="Wiebenga A."/>
            <person name="Lubbers R.J."/>
            <person name="Gomes A.C."/>
            <person name="Makela M.R."/>
            <person name="Stajich J."/>
            <person name="Grigoriev I.V."/>
            <person name="Mortensen U.H."/>
            <person name="De Vries R.P."/>
            <person name="Baker S.E."/>
            <person name="Andersen M.R."/>
        </authorList>
    </citation>
    <scope>NUCLEOTIDE SEQUENCE [LARGE SCALE GENOMIC DNA]</scope>
    <source>
        <strain evidence="3 4">CBS 123904</strain>
    </source>
</reference>
<dbReference type="EMBL" id="JBFXLU010000269">
    <property type="protein sequence ID" value="KAL2832205.1"/>
    <property type="molecule type" value="Genomic_DNA"/>
</dbReference>
<dbReference type="InterPro" id="IPR050585">
    <property type="entry name" value="Xaa-Pro_dipeptidyl-ppase/CocE"/>
</dbReference>
<organism evidence="3 4">
    <name type="scientific">Aspergillus pseudoustus</name>
    <dbReference type="NCBI Taxonomy" id="1810923"/>
    <lineage>
        <taxon>Eukaryota</taxon>
        <taxon>Fungi</taxon>
        <taxon>Dikarya</taxon>
        <taxon>Ascomycota</taxon>
        <taxon>Pezizomycotina</taxon>
        <taxon>Eurotiomycetes</taxon>
        <taxon>Eurotiomycetidae</taxon>
        <taxon>Eurotiales</taxon>
        <taxon>Aspergillaceae</taxon>
        <taxon>Aspergillus</taxon>
        <taxon>Aspergillus subgen. Nidulantes</taxon>
    </lineage>
</organism>
<name>A0ABR4IWV0_9EURO</name>
<feature type="domain" description="Xaa-Pro dipeptidyl-peptidase C-terminal" evidence="2">
    <location>
        <begin position="324"/>
        <end position="589"/>
    </location>
</feature>
<evidence type="ECO:0000256" key="1">
    <source>
        <dbReference type="ARBA" id="ARBA00022801"/>
    </source>
</evidence>
<dbReference type="SMART" id="SM00939">
    <property type="entry name" value="PepX_C"/>
    <property type="match status" value="1"/>
</dbReference>
<sequence>MEKVGSIDVIFKDGPKSTDHPFYPGFKQETKVLEQGSILKDGALALPCDILWERDVPMKLRDGCTIYLDIYRRADAESGLPSIIASGPFGKNGGVNRMGTDRSPWRTGIPQRTVSSLEKFEGPDPAYWCLHGYAIVHPDIRGTWMSEGDTYINSTLDGKDGYDIVEWVAQQHWSNQRVTFAGNSYLSQTQWFVGAEQPPHLTCLAPWEGWNDMYNDSARRGGIPAPGFQQSLLDHCAVGQGRTEDVEAMTHRYPLWNEYWEDRRARCDRITVPLYIVASWTNALHTRGTFRGWTEAASTQKWLRVHNSHEWPDFYYPQNVEDLRKFYDYFMKDVENGWEYTPRVRLCVLNPGHQDVVNRPEQGFPLARQLSRRLYLNAADATMEWESPFEQDRQSKVEFDACTGTADFFYTFPERTEITGYSKLKLWVQAIGNNDMDIFVKYSKLDVSGNLLESTCIDVGYLQGNAEAERQRLREMHSSGDPDTDVFFAEGATGRLRISHRELDPDRSTPHQPQYSHQRELLLKEGEIVPVHIELWPYAMIWEQGEQIKLSIAGHNLRPEIRPEVALAATLNKGQIVIYTGGDNDSHLLVPFVPSP</sequence>
<dbReference type="InterPro" id="IPR000383">
    <property type="entry name" value="Xaa-Pro-like_dom"/>
</dbReference>
<dbReference type="InterPro" id="IPR005674">
    <property type="entry name" value="CocE/Ser_esterase"/>
</dbReference>
<comment type="caution">
    <text evidence="3">The sequence shown here is derived from an EMBL/GenBank/DDBJ whole genome shotgun (WGS) entry which is preliminary data.</text>
</comment>
<accession>A0ABR4IWV0</accession>
<dbReference type="InterPro" id="IPR008979">
    <property type="entry name" value="Galactose-bd-like_sf"/>
</dbReference>
<evidence type="ECO:0000313" key="3">
    <source>
        <dbReference type="EMBL" id="KAL2832205.1"/>
    </source>
</evidence>
<dbReference type="Gene3D" id="2.60.120.260">
    <property type="entry name" value="Galactose-binding domain-like"/>
    <property type="match status" value="1"/>
</dbReference>
<dbReference type="Gene3D" id="1.10.3020.20">
    <property type="match status" value="1"/>
</dbReference>
<gene>
    <name evidence="3" type="ORF">BJY01DRAFT_254024</name>
</gene>
<dbReference type="Gene3D" id="3.40.50.1820">
    <property type="entry name" value="alpha/beta hydrolase"/>
    <property type="match status" value="1"/>
</dbReference>
<dbReference type="GO" id="GO:0016787">
    <property type="term" value="F:hydrolase activity"/>
    <property type="evidence" value="ECO:0007669"/>
    <property type="project" value="UniProtKB-KW"/>
</dbReference>
<evidence type="ECO:0000259" key="2">
    <source>
        <dbReference type="SMART" id="SM00939"/>
    </source>
</evidence>
<protein>
    <submittedName>
        <fullName evidence="3">Hydrolase CocE/NonD family protein</fullName>
    </submittedName>
</protein>
<keyword evidence="1 3" id="KW-0378">Hydrolase</keyword>